<proteinExistence type="predicted"/>
<dbReference type="EMBL" id="MN740610">
    <property type="protein sequence ID" value="QHU35660.1"/>
    <property type="molecule type" value="Genomic_DNA"/>
</dbReference>
<organism evidence="1">
    <name type="scientific">viral metagenome</name>
    <dbReference type="NCBI Taxonomy" id="1070528"/>
    <lineage>
        <taxon>unclassified sequences</taxon>
        <taxon>metagenomes</taxon>
        <taxon>organismal metagenomes</taxon>
    </lineage>
</organism>
<name>A0A6C0LZ45_9ZZZZ</name>
<accession>A0A6C0LZ45</accession>
<dbReference type="AlphaFoldDB" id="A0A6C0LZ45"/>
<sequence length="365" mass="39485">MTYNSGLMRDGRYKNLAVDSLSKPLKFGSGSLGVNFEFEDTVLNIDGVTANDTVSFGANVATDVRFDGATATRDVLWDASANSLNFADYAYLTFGTTPSCVLAYNGSDFVVVPSLGSNVIFSGDDEVRVAMHFNRSPNRYYLEEFFAQKPGINADVIDYVNTTVAAIANRNFEVLGTNAVTANTTFSATRAGVTLTTAANANDQVIIAPHLDTNQTAWTTVRWGTENITIWECSISTGASVAGVILWAGLKLTNTPTIVTDADQVYFRYEAGVDTNWNAVYSIGNADTETDTGHEVVTTQQYILSIKIDSFRVARMFIGNSTTPVATSTALTNDVDLIPYVGIQTTGGAKTMDLHYEKISRQTVE</sequence>
<reference evidence="1" key="1">
    <citation type="journal article" date="2020" name="Nature">
        <title>Giant virus diversity and host interactions through global metagenomics.</title>
        <authorList>
            <person name="Schulz F."/>
            <person name="Roux S."/>
            <person name="Paez-Espino D."/>
            <person name="Jungbluth S."/>
            <person name="Walsh D.A."/>
            <person name="Denef V.J."/>
            <person name="McMahon K.D."/>
            <person name="Konstantinidis K.T."/>
            <person name="Eloe-Fadrosh E.A."/>
            <person name="Kyrpides N.C."/>
            <person name="Woyke T."/>
        </authorList>
    </citation>
    <scope>NUCLEOTIDE SEQUENCE</scope>
    <source>
        <strain evidence="1">GVMAG-S-1029409-49</strain>
    </source>
</reference>
<evidence type="ECO:0000313" key="1">
    <source>
        <dbReference type="EMBL" id="QHU35660.1"/>
    </source>
</evidence>
<protein>
    <submittedName>
        <fullName evidence="1">Uncharacterized protein</fullName>
    </submittedName>
</protein>